<dbReference type="Pfam" id="PF23282">
    <property type="entry name" value="WHD_ROQ1"/>
    <property type="match status" value="1"/>
</dbReference>
<feature type="region of interest" description="Disordered" evidence="4">
    <location>
        <begin position="1086"/>
        <end position="1113"/>
    </location>
</feature>
<dbReference type="InterPro" id="IPR058192">
    <property type="entry name" value="WHD_ROQ1-like"/>
</dbReference>
<accession>A0ABD3JGB3</accession>
<dbReference type="Gene3D" id="3.80.10.10">
    <property type="entry name" value="Ribonuclease Inhibitor"/>
    <property type="match status" value="3"/>
</dbReference>
<evidence type="ECO:0000256" key="1">
    <source>
        <dbReference type="ARBA" id="ARBA00022614"/>
    </source>
</evidence>
<dbReference type="Gene3D" id="3.40.50.300">
    <property type="entry name" value="P-loop containing nucleotide triphosphate hydrolases"/>
    <property type="match status" value="1"/>
</dbReference>
<dbReference type="SMART" id="SM00255">
    <property type="entry name" value="TIR"/>
    <property type="match status" value="1"/>
</dbReference>
<dbReference type="InterPro" id="IPR032675">
    <property type="entry name" value="LRR_dom_sf"/>
</dbReference>
<evidence type="ECO:0000256" key="4">
    <source>
        <dbReference type="SAM" id="MobiDB-lite"/>
    </source>
</evidence>
<dbReference type="SUPFAM" id="SSF52200">
    <property type="entry name" value="Toll/Interleukin receptor TIR domain"/>
    <property type="match status" value="1"/>
</dbReference>
<evidence type="ECO:0000313" key="7">
    <source>
        <dbReference type="Proteomes" id="UP001634007"/>
    </source>
</evidence>
<dbReference type="Pfam" id="PF00931">
    <property type="entry name" value="NB-ARC"/>
    <property type="match status" value="1"/>
</dbReference>
<evidence type="ECO:0000256" key="2">
    <source>
        <dbReference type="ARBA" id="ARBA00022737"/>
    </source>
</evidence>
<dbReference type="InterPro" id="IPR044974">
    <property type="entry name" value="Disease_R_plants"/>
</dbReference>
<dbReference type="GO" id="GO:0006952">
    <property type="term" value="P:defense response"/>
    <property type="evidence" value="ECO:0007669"/>
    <property type="project" value="UniProtKB-KW"/>
</dbReference>
<dbReference type="InterPro" id="IPR055414">
    <property type="entry name" value="LRR_R13L4/SHOC2-like"/>
</dbReference>
<dbReference type="PROSITE" id="PS50104">
    <property type="entry name" value="TIR"/>
    <property type="match status" value="1"/>
</dbReference>
<dbReference type="Gene3D" id="3.40.50.10140">
    <property type="entry name" value="Toll/interleukin-1 receptor homology (TIR) domain"/>
    <property type="match status" value="1"/>
</dbReference>
<sequence>MAPPNNTLGMEFEVFLSFRGPDTRDNFTSCLYYDMLEKGIRVFKDDEELHVGEQIGGNLLRALDDTQIYIPIFSKGFASSVWCLREVAHMVDCTSKSNGKKEILPLFFDVKPDDVKLRTELYSNALSEHEKTYGSDEVKRWKAALREVATRLGWNREGKEYGELIKLIVREVLLKLKVKSRDLPYHLVEVDDQKVIEKLLDVDSDGVRFVIIHGTGGIGKSTLAKVIFNRFLPKFDYSSFLEVVQHQDLLQVQKKLLSDTLGLTSTEGIHDTHDGIHRIRNGLSDKKVLVVVDNVDEKRQLESLAGSCDWFGSGSRIMVTVRDIRTVLNEDKQMRPGNYLAHSVNEIPLYRAIQLFSKHAFRSDTPPEDCYDLSKEVVLSIGRLPLTLEVVGSLFAGMHISKWDETLEGLKQGPPNNVRESLMISINKLNTIEKAIFLDIACFCIGEDKTYVDYMWRSSNHSPRSAIDVLLLMSLIKIDGDNYFWMHDEVRDLGRCIVKEENFEDAGKCRWMWIDENTLDILRNDEVKEAVRALSLGISHDLTPKEIAYLPKLRFLGGQRLNFVGDFKNVRPNLRWLSWHNCLRDFSATNLYLENLVVLDLSWSDITYDWGGWRQIKNLKHLLLYGCKNLHELPYSIWELKSLVELNLKLSEISIFPYSIGWLTNFTHLSFFGSEHLLELPNSIGKLKALDESDLKLSGISVLPDSIERLKNLKHSLLFEFSHELPNFIRNPKSLVKLDLKISKISVLLDSIEKFTNLTHLSFSRCTYLHELPDSIEKMELLVELDLRFSRISFLPDSIGNLKRLKVLKVAYTKIHTIPCSLGGVESLEELDASFCPYLKDEIPWELWSLTHLRILDLDGSPISTVPRKISGFSSLQTLKIASHRLSSLPKLPSSLKCIVVVAAQFPILPDLSSLVHLHHLEVRKEQRMTLWMPHKVTSPWKDVLSINQLPLSLSTLKIRSIPQLPYISDLQNLSVLSISECLTPCLPDLSHLKRLQELQLTDFPELVEIPGLGELESLKFLHIIMCDVIKQLPNLWKLKNLLRLKLIHCIKLRAVEGLKELNFLEYAEIRYCKSLERLPDVPKSTKLETDQAPLEPAEHTMQPAKRLRLSVD</sequence>
<dbReference type="PANTHER" id="PTHR11017">
    <property type="entry name" value="LEUCINE-RICH REPEAT-CONTAINING PROTEIN"/>
    <property type="match status" value="1"/>
</dbReference>
<dbReference type="AlphaFoldDB" id="A0ABD3JGB3"/>
<keyword evidence="7" id="KW-1185">Reference proteome</keyword>
<reference evidence="6 7" key="1">
    <citation type="submission" date="2024-11" db="EMBL/GenBank/DDBJ databases">
        <title>Chromosome-level genome assembly of Eucalyptus globulus Labill. provides insights into its genome evolution.</title>
        <authorList>
            <person name="Li X."/>
        </authorList>
    </citation>
    <scope>NUCLEOTIDE SEQUENCE [LARGE SCALE GENOMIC DNA]</scope>
    <source>
        <strain evidence="6">CL2024</strain>
        <tissue evidence="6">Fresh tender leaves</tissue>
    </source>
</reference>
<proteinExistence type="predicted"/>
<evidence type="ECO:0000256" key="3">
    <source>
        <dbReference type="ARBA" id="ARBA00022821"/>
    </source>
</evidence>
<dbReference type="SUPFAM" id="SSF52058">
    <property type="entry name" value="L domain-like"/>
    <property type="match status" value="1"/>
</dbReference>
<dbReference type="Pfam" id="PF23598">
    <property type="entry name" value="LRR_14"/>
    <property type="match status" value="1"/>
</dbReference>
<protein>
    <recommendedName>
        <fullName evidence="5">TIR domain-containing protein</fullName>
    </recommendedName>
</protein>
<dbReference type="GO" id="GO:0051707">
    <property type="term" value="P:response to other organism"/>
    <property type="evidence" value="ECO:0007669"/>
    <property type="project" value="UniProtKB-ARBA"/>
</dbReference>
<feature type="domain" description="TIR" evidence="5">
    <location>
        <begin position="10"/>
        <end position="176"/>
    </location>
</feature>
<dbReference type="PRINTS" id="PR00364">
    <property type="entry name" value="DISEASERSIST"/>
</dbReference>
<keyword evidence="2" id="KW-0677">Repeat</keyword>
<dbReference type="InterPro" id="IPR000157">
    <property type="entry name" value="TIR_dom"/>
</dbReference>
<dbReference type="PANTHER" id="PTHR11017:SF570">
    <property type="entry name" value="DISEASE RESISTANCE PROTEIN (TIR-NBS CLASS)-RELATED"/>
    <property type="match status" value="1"/>
</dbReference>
<evidence type="ECO:0000259" key="5">
    <source>
        <dbReference type="PROSITE" id="PS50104"/>
    </source>
</evidence>
<keyword evidence="1" id="KW-0433">Leucine-rich repeat</keyword>
<comment type="caution">
    <text evidence="6">The sequence shown here is derived from an EMBL/GenBank/DDBJ whole genome shotgun (WGS) entry which is preliminary data.</text>
</comment>
<dbReference type="InterPro" id="IPR027417">
    <property type="entry name" value="P-loop_NTPase"/>
</dbReference>
<evidence type="ECO:0000313" key="6">
    <source>
        <dbReference type="EMBL" id="KAL3726298.1"/>
    </source>
</evidence>
<dbReference type="Pfam" id="PF01582">
    <property type="entry name" value="TIR"/>
    <property type="match status" value="1"/>
</dbReference>
<organism evidence="6 7">
    <name type="scientific">Eucalyptus globulus</name>
    <name type="common">Tasmanian blue gum</name>
    <dbReference type="NCBI Taxonomy" id="34317"/>
    <lineage>
        <taxon>Eukaryota</taxon>
        <taxon>Viridiplantae</taxon>
        <taxon>Streptophyta</taxon>
        <taxon>Embryophyta</taxon>
        <taxon>Tracheophyta</taxon>
        <taxon>Spermatophyta</taxon>
        <taxon>Magnoliopsida</taxon>
        <taxon>eudicotyledons</taxon>
        <taxon>Gunneridae</taxon>
        <taxon>Pentapetalae</taxon>
        <taxon>rosids</taxon>
        <taxon>malvids</taxon>
        <taxon>Myrtales</taxon>
        <taxon>Myrtaceae</taxon>
        <taxon>Myrtoideae</taxon>
        <taxon>Eucalypteae</taxon>
        <taxon>Eucalyptus</taxon>
    </lineage>
</organism>
<dbReference type="SMART" id="SM00369">
    <property type="entry name" value="LRR_TYP"/>
    <property type="match status" value="3"/>
</dbReference>
<dbReference type="InterPro" id="IPR035897">
    <property type="entry name" value="Toll_tir_struct_dom_sf"/>
</dbReference>
<dbReference type="Proteomes" id="UP001634007">
    <property type="component" value="Unassembled WGS sequence"/>
</dbReference>
<gene>
    <name evidence="6" type="ORF">ACJRO7_031222</name>
</gene>
<keyword evidence="3" id="KW-0611">Plant defense</keyword>
<dbReference type="InterPro" id="IPR002182">
    <property type="entry name" value="NB-ARC"/>
</dbReference>
<dbReference type="InterPro" id="IPR042197">
    <property type="entry name" value="Apaf_helical"/>
</dbReference>
<dbReference type="SUPFAM" id="SSF52540">
    <property type="entry name" value="P-loop containing nucleoside triphosphate hydrolases"/>
    <property type="match status" value="1"/>
</dbReference>
<dbReference type="EMBL" id="JBJKBG010000008">
    <property type="protein sequence ID" value="KAL3726298.1"/>
    <property type="molecule type" value="Genomic_DNA"/>
</dbReference>
<name>A0ABD3JGB3_EUCGL</name>
<dbReference type="InterPro" id="IPR003591">
    <property type="entry name" value="Leu-rich_rpt_typical-subtyp"/>
</dbReference>
<dbReference type="Gene3D" id="1.10.8.430">
    <property type="entry name" value="Helical domain of apoptotic protease-activating factors"/>
    <property type="match status" value="1"/>
</dbReference>